<feature type="domain" description="PNPLA" evidence="5">
    <location>
        <begin position="50"/>
        <end position="240"/>
    </location>
</feature>
<evidence type="ECO:0000313" key="7">
    <source>
        <dbReference type="Proteomes" id="UP000184420"/>
    </source>
</evidence>
<dbReference type="Proteomes" id="UP000184420">
    <property type="component" value="Unassembled WGS sequence"/>
</dbReference>
<dbReference type="SUPFAM" id="SSF52151">
    <property type="entry name" value="FabD/lysophospholipase-like"/>
    <property type="match status" value="1"/>
</dbReference>
<dbReference type="PROSITE" id="PS51635">
    <property type="entry name" value="PNPLA"/>
    <property type="match status" value="1"/>
</dbReference>
<accession>A0A1M6Y1B1</accession>
<sequence length="766" mass="85514">MFHNCIQSFFIFREELFISMRFRRVTLLTLLLCGALLVSAQNSHRPKIGLTLSGGGARGLAHIGILQALDSAGLKVDYLTGTSMGSIIGGLYAIGYSGDSIEAIAKNMDWNILFSNQPNISDISYEEKGEYNKYIIEIPFEYGKPKLASGVISGEALWLQLAKLCWPAKDQKDFTKFNIPFKCIATDVATGDIITLDSGELVTSLRASMAIPSVFTAVTIDGRKLVDGGVVRNFPIITAKEMGADLVIGSNVSGGLQTADKLITPIDILYQLGFYKDAADFEEARKQCDIYISINKDLKDYSAASFGSVDSIIAAGQKVGREMYPVFKHLADSLNALYPPQDSFKVDRLPFTADIELSSIHVTGLVHSDEKFFKQRLRLKPGGCYSSQQLKEAVQNVFGTRFYKLITYNLTPEGYGRSRMDITVEENALTYAKFALNYNSFTNVMAVLNLTQRNFIVKNSRSFVTLGISENPRLEAQYFKYLGRRRNFGFGLQAYYENNGLNFYDQDFEKMQNYRNKYAHVGMNVQFTFGGTMAMGAATRWEYLKYKPQYSPLLELRGSTNQMNSFVYFGINSLDRKIYPTKGMLLDFQTGYIYSQHSGIRVSMDGQPVDPDSVGISFRDFQHAMLKAKYYLHLNDKSAVELNAAGAVNFGNQQSGVNTYFIGGMTDVMHNQIPFVGLFEGEAITTSVAAVQVAWQWEFLRNLFGMPRVGAAVYDLNASTSGKYKYLSGYGLGLGYSSRLGPIEATMMYSDQVGRVRFYVNMGFNF</sequence>
<dbReference type="InterPro" id="IPR043864">
    <property type="entry name" value="Omp85-like_dom"/>
</dbReference>
<keyword evidence="1 4" id="KW-0378">Hydrolase</keyword>
<dbReference type="STRING" id="1419482.SAMN05444266_102106"/>
<name>A0A1M6Y1B1_9BACT</name>
<gene>
    <name evidence="6" type="ORF">SAMN05444266_102106</name>
</gene>
<feature type="active site" description="Nucleophile" evidence="4">
    <location>
        <position position="83"/>
    </location>
</feature>
<keyword evidence="3 4" id="KW-0443">Lipid metabolism</keyword>
<evidence type="ECO:0000256" key="2">
    <source>
        <dbReference type="ARBA" id="ARBA00022963"/>
    </source>
</evidence>
<organism evidence="6 7">
    <name type="scientific">Chitinophaga jiangningensis</name>
    <dbReference type="NCBI Taxonomy" id="1419482"/>
    <lineage>
        <taxon>Bacteria</taxon>
        <taxon>Pseudomonadati</taxon>
        <taxon>Bacteroidota</taxon>
        <taxon>Chitinophagia</taxon>
        <taxon>Chitinophagales</taxon>
        <taxon>Chitinophagaceae</taxon>
        <taxon>Chitinophaga</taxon>
    </lineage>
</organism>
<dbReference type="InterPro" id="IPR050301">
    <property type="entry name" value="NTE"/>
</dbReference>
<keyword evidence="2 4" id="KW-0442">Lipid degradation</keyword>
<dbReference type="Gene3D" id="3.40.1090.10">
    <property type="entry name" value="Cytosolic phospholipase A2 catalytic domain"/>
    <property type="match status" value="2"/>
</dbReference>
<dbReference type="InterPro" id="IPR002641">
    <property type="entry name" value="PNPLA_dom"/>
</dbReference>
<evidence type="ECO:0000256" key="3">
    <source>
        <dbReference type="ARBA" id="ARBA00023098"/>
    </source>
</evidence>
<feature type="active site" description="Proton acceptor" evidence="4">
    <location>
        <position position="227"/>
    </location>
</feature>
<proteinExistence type="predicted"/>
<dbReference type="Gene3D" id="3.10.20.310">
    <property type="entry name" value="membrane protein fhac"/>
    <property type="match status" value="1"/>
</dbReference>
<dbReference type="CDD" id="cd07205">
    <property type="entry name" value="Pat_PNPLA6_PNPLA7_NTE1_like"/>
    <property type="match status" value="1"/>
</dbReference>
<feature type="short sequence motif" description="GXSXG" evidence="4">
    <location>
        <begin position="81"/>
        <end position="85"/>
    </location>
</feature>
<dbReference type="OrthoDB" id="9770965at2"/>
<feature type="short sequence motif" description="DGA/G" evidence="4">
    <location>
        <begin position="227"/>
        <end position="229"/>
    </location>
</feature>
<keyword evidence="7" id="KW-1185">Reference proteome</keyword>
<dbReference type="Pfam" id="PF01734">
    <property type="entry name" value="Patatin"/>
    <property type="match status" value="1"/>
</dbReference>
<evidence type="ECO:0000259" key="5">
    <source>
        <dbReference type="PROSITE" id="PS51635"/>
    </source>
</evidence>
<feature type="short sequence motif" description="GXGXXG" evidence="4">
    <location>
        <begin position="54"/>
        <end position="59"/>
    </location>
</feature>
<dbReference type="Pfam" id="PF19143">
    <property type="entry name" value="Omp85_2"/>
    <property type="match status" value="1"/>
</dbReference>
<evidence type="ECO:0000313" key="6">
    <source>
        <dbReference type="EMBL" id="SHL11948.1"/>
    </source>
</evidence>
<dbReference type="PANTHER" id="PTHR14226:SF76">
    <property type="entry name" value="NTE FAMILY PROTEIN RSSA"/>
    <property type="match status" value="1"/>
</dbReference>
<dbReference type="GO" id="GO:0016787">
    <property type="term" value="F:hydrolase activity"/>
    <property type="evidence" value="ECO:0007669"/>
    <property type="project" value="UniProtKB-UniRule"/>
</dbReference>
<dbReference type="GO" id="GO:0016042">
    <property type="term" value="P:lipid catabolic process"/>
    <property type="evidence" value="ECO:0007669"/>
    <property type="project" value="UniProtKB-UniRule"/>
</dbReference>
<evidence type="ECO:0000256" key="1">
    <source>
        <dbReference type="ARBA" id="ARBA00022801"/>
    </source>
</evidence>
<dbReference type="EMBL" id="FRBL01000002">
    <property type="protein sequence ID" value="SHL11948.1"/>
    <property type="molecule type" value="Genomic_DNA"/>
</dbReference>
<dbReference type="InterPro" id="IPR016035">
    <property type="entry name" value="Acyl_Trfase/lysoPLipase"/>
</dbReference>
<reference evidence="6 7" key="1">
    <citation type="submission" date="2016-11" db="EMBL/GenBank/DDBJ databases">
        <authorList>
            <person name="Jaros S."/>
            <person name="Januszkiewicz K."/>
            <person name="Wedrychowicz H."/>
        </authorList>
    </citation>
    <scope>NUCLEOTIDE SEQUENCE [LARGE SCALE GENOMIC DNA]</scope>
    <source>
        <strain evidence="6 7">DSM 27406</strain>
    </source>
</reference>
<dbReference type="AlphaFoldDB" id="A0A1M6Y1B1"/>
<protein>
    <submittedName>
        <fullName evidence="6">NTE family protein</fullName>
    </submittedName>
</protein>
<dbReference type="PANTHER" id="PTHR14226">
    <property type="entry name" value="NEUROPATHY TARGET ESTERASE/SWISS CHEESE D.MELANOGASTER"/>
    <property type="match status" value="1"/>
</dbReference>
<evidence type="ECO:0000256" key="4">
    <source>
        <dbReference type="PROSITE-ProRule" id="PRU01161"/>
    </source>
</evidence>